<evidence type="ECO:0000313" key="2">
    <source>
        <dbReference type="EMBL" id="AXK39592.1"/>
    </source>
</evidence>
<evidence type="ECO:0000313" key="3">
    <source>
        <dbReference type="Proteomes" id="UP000254537"/>
    </source>
</evidence>
<protein>
    <submittedName>
        <fullName evidence="2">Uncharacterized protein</fullName>
    </submittedName>
</protein>
<keyword evidence="1" id="KW-0812">Transmembrane</keyword>
<gene>
    <name evidence="2" type="ORF">DWG20_09130</name>
</gene>
<dbReference type="AlphaFoldDB" id="A0A345Y6P0"/>
<feature type="transmembrane region" description="Helical" evidence="1">
    <location>
        <begin position="26"/>
        <end position="44"/>
    </location>
</feature>
<organism evidence="2 3">
    <name type="scientific">Crenobacter cavernae</name>
    <dbReference type="NCBI Taxonomy" id="2290923"/>
    <lineage>
        <taxon>Bacteria</taxon>
        <taxon>Pseudomonadati</taxon>
        <taxon>Pseudomonadota</taxon>
        <taxon>Betaproteobacteria</taxon>
        <taxon>Neisseriales</taxon>
        <taxon>Neisseriaceae</taxon>
        <taxon>Crenobacter</taxon>
    </lineage>
</organism>
<keyword evidence="1" id="KW-0472">Membrane</keyword>
<feature type="transmembrane region" description="Helical" evidence="1">
    <location>
        <begin position="65"/>
        <end position="90"/>
    </location>
</feature>
<dbReference type="EMBL" id="CP031337">
    <property type="protein sequence ID" value="AXK39592.1"/>
    <property type="molecule type" value="Genomic_DNA"/>
</dbReference>
<proteinExistence type="predicted"/>
<name>A0A345Y6P0_9NEIS</name>
<evidence type="ECO:0000256" key="1">
    <source>
        <dbReference type="SAM" id="Phobius"/>
    </source>
</evidence>
<dbReference type="KEGG" id="ccah:DWG20_09130"/>
<accession>A0A345Y6P0</accession>
<reference evidence="2 3" key="1">
    <citation type="submission" date="2018-07" db="EMBL/GenBank/DDBJ databases">
        <title>Crenobacter cavernae sp. nov., isolated from a karst cave.</title>
        <authorList>
            <person name="Zhu H."/>
        </authorList>
    </citation>
    <scope>NUCLEOTIDE SEQUENCE [LARGE SCALE GENOMIC DNA]</scope>
    <source>
        <strain evidence="2 3">K1W11S-77</strain>
    </source>
</reference>
<dbReference type="Proteomes" id="UP000254537">
    <property type="component" value="Chromosome"/>
</dbReference>
<keyword evidence="1" id="KW-1133">Transmembrane helix</keyword>
<sequence>MSRGVLLPVTLFVVSAFFSVMSLHAAWASIIVGLALCAYSFVWTRRARAAPGSAPQTTFAASRSMRAGVALVVAPVLTVLLVLAAMSGLFGRH</sequence>